<gene>
    <name evidence="2" type="ORF">T310_2833</name>
</gene>
<feature type="compositionally biased region" description="Low complexity" evidence="1">
    <location>
        <begin position="157"/>
        <end position="166"/>
    </location>
</feature>
<dbReference type="EMBL" id="LASV01000111">
    <property type="protein sequence ID" value="KKA23107.1"/>
    <property type="molecule type" value="Genomic_DNA"/>
</dbReference>
<feature type="compositionally biased region" description="Polar residues" evidence="1">
    <location>
        <begin position="311"/>
        <end position="320"/>
    </location>
</feature>
<feature type="region of interest" description="Disordered" evidence="1">
    <location>
        <begin position="275"/>
        <end position="335"/>
    </location>
</feature>
<feature type="region of interest" description="Disordered" evidence="1">
    <location>
        <begin position="467"/>
        <end position="503"/>
    </location>
</feature>
<sequence length="691" mass="76388">MAQQPQGLSRTLPKDFTFSSVDASAPKTPEHPFTELEMPPPPRHSSCRIGKPRLRGPVNLFTSTEGEPNIFDLSRADVPLPSIEFPPSSEVSEPEQPPNEPVTSDLLQVPSSRRMAFKTPPAQIRTTPFNFPETTPWSSDDAQEIGSSIERPGTACSRASDSSVSSVETYMTQPSLGGGSCTSLESDVHDSFDSNPAEANKFLLESPSRPTTTRRRSLELPREKSRWTADMDNHLWNTYQLYLQDPTITPFKMLPGSLPPLGVSHKVAREAKKTWARKKLKGQQPIHSSLFQATDADRSGAPGKEDGASAGNRSGSSTPTAKVEPVKPRWPRSEAATRRRLKFLCKRKLSIAPHYQRMLQSRSPSPFPDVFSLTAREPPRSNAGHSNPATFATRELGVSLVSNSLPTALSQLAATPDHASGQERSDDWFNHPVRQPVQQAGNSGSTAAVILSGTDPIPRLGSPFMYNTWGPDHSRRPAPPTTPARRRGTIHVTGSRLRSPPRMELNSNVHKRRATHQLDLSPNAGGIQRNIQDLFRGGKLKDGQRRVRLRNRGNTTAGFTSKERLEQLFSPLSPFQVPGSSSHDRAETQDVRNDLLHPGGETIRRLGSPFKFDPGPRIDRSPRTPRHAPSLSDPFAGSSFHRQIKRDDPSQVSPIKEQETPVRLPYDPTEEGISDAERIRRQILNLPFTKK</sequence>
<dbReference type="RefSeq" id="XP_013329719.1">
    <property type="nucleotide sequence ID" value="XM_013474265.1"/>
</dbReference>
<evidence type="ECO:0000313" key="2">
    <source>
        <dbReference type="EMBL" id="KKA23107.1"/>
    </source>
</evidence>
<feature type="region of interest" description="Disordered" evidence="1">
    <location>
        <begin position="1"/>
        <end position="53"/>
    </location>
</feature>
<organism evidence="2 3">
    <name type="scientific">Rasamsonia emersonii (strain ATCC 16479 / CBS 393.64 / IMI 116815)</name>
    <dbReference type="NCBI Taxonomy" id="1408163"/>
    <lineage>
        <taxon>Eukaryota</taxon>
        <taxon>Fungi</taxon>
        <taxon>Dikarya</taxon>
        <taxon>Ascomycota</taxon>
        <taxon>Pezizomycotina</taxon>
        <taxon>Eurotiomycetes</taxon>
        <taxon>Eurotiomycetidae</taxon>
        <taxon>Eurotiales</taxon>
        <taxon>Trichocomaceae</taxon>
        <taxon>Rasamsonia</taxon>
    </lineage>
</organism>
<feature type="region of interest" description="Disordered" evidence="1">
    <location>
        <begin position="572"/>
        <end position="675"/>
    </location>
</feature>
<feature type="compositionally biased region" description="Basic and acidic residues" evidence="1">
    <location>
        <begin position="324"/>
        <end position="335"/>
    </location>
</feature>
<feature type="region of interest" description="Disordered" evidence="1">
    <location>
        <begin position="79"/>
        <end position="223"/>
    </location>
</feature>
<accession>A0A0F4YXR9</accession>
<dbReference type="STRING" id="1408163.A0A0F4YXR9"/>
<feature type="compositionally biased region" description="Low complexity" evidence="1">
    <location>
        <begin position="81"/>
        <end position="91"/>
    </location>
</feature>
<dbReference type="Proteomes" id="UP000053958">
    <property type="component" value="Unassembled WGS sequence"/>
</dbReference>
<evidence type="ECO:0000256" key="1">
    <source>
        <dbReference type="SAM" id="MobiDB-lite"/>
    </source>
</evidence>
<protein>
    <submittedName>
        <fullName evidence="2">Uncharacterized protein</fullName>
    </submittedName>
</protein>
<feature type="compositionally biased region" description="Polar residues" evidence="1">
    <location>
        <begin position="124"/>
        <end position="140"/>
    </location>
</feature>
<proteinExistence type="predicted"/>
<name>A0A0F4YXR9_RASE3</name>
<feature type="compositionally biased region" description="Polar residues" evidence="1">
    <location>
        <begin position="167"/>
        <end position="185"/>
    </location>
</feature>
<feature type="compositionally biased region" description="Basic and acidic residues" evidence="1">
    <location>
        <begin position="295"/>
        <end position="307"/>
    </location>
</feature>
<keyword evidence="3" id="KW-1185">Reference proteome</keyword>
<evidence type="ECO:0000313" key="3">
    <source>
        <dbReference type="Proteomes" id="UP000053958"/>
    </source>
</evidence>
<dbReference type="OrthoDB" id="419770at2759"/>
<dbReference type="GeneID" id="25315184"/>
<feature type="compositionally biased region" description="Basic and acidic residues" evidence="1">
    <location>
        <begin position="582"/>
        <end position="595"/>
    </location>
</feature>
<comment type="caution">
    <text evidence="2">The sequence shown here is derived from an EMBL/GenBank/DDBJ whole genome shotgun (WGS) entry which is preliminary data.</text>
</comment>
<reference evidence="2 3" key="1">
    <citation type="submission" date="2015-04" db="EMBL/GenBank/DDBJ databases">
        <authorList>
            <person name="Heijne W.H."/>
            <person name="Fedorova N.D."/>
            <person name="Nierman W.C."/>
            <person name="Vollebregt A.W."/>
            <person name="Zhao Z."/>
            <person name="Wu L."/>
            <person name="Kumar M."/>
            <person name="Stam H."/>
            <person name="van den Berg M.A."/>
            <person name="Pel H.J."/>
        </authorList>
    </citation>
    <scope>NUCLEOTIDE SEQUENCE [LARGE SCALE GENOMIC DNA]</scope>
    <source>
        <strain evidence="2 3">CBS 393.64</strain>
    </source>
</reference>
<dbReference type="AlphaFoldDB" id="A0A0F4YXR9"/>